<evidence type="ECO:0000313" key="2">
    <source>
        <dbReference type="EMBL" id="KYG33899.1"/>
    </source>
</evidence>
<proteinExistence type="predicted"/>
<evidence type="ECO:0000256" key="1">
    <source>
        <dbReference type="SAM" id="Phobius"/>
    </source>
</evidence>
<protein>
    <submittedName>
        <fullName evidence="2">Uncharacterized protein</fullName>
    </submittedName>
</protein>
<dbReference type="Proteomes" id="UP000075806">
    <property type="component" value="Unassembled WGS sequence"/>
</dbReference>
<keyword evidence="1" id="KW-0472">Membrane</keyword>
<reference evidence="2" key="1">
    <citation type="submission" date="2016-02" db="EMBL/GenBank/DDBJ databases">
        <title>Genome sequence of Bacillus trypoxylicola KCTC 13244(T).</title>
        <authorList>
            <person name="Jeong H."/>
            <person name="Park S.-H."/>
            <person name="Choi S.-K."/>
        </authorList>
    </citation>
    <scope>NUCLEOTIDE SEQUENCE [LARGE SCALE GENOMIC DNA]</scope>
    <source>
        <strain evidence="2">KCTC 13244</strain>
    </source>
</reference>
<dbReference type="OrthoDB" id="2088453at2"/>
<organism evidence="2 3">
    <name type="scientific">Alkalihalobacillus trypoxylicola</name>
    <dbReference type="NCBI Taxonomy" id="519424"/>
    <lineage>
        <taxon>Bacteria</taxon>
        <taxon>Bacillati</taxon>
        <taxon>Bacillota</taxon>
        <taxon>Bacilli</taxon>
        <taxon>Bacillales</taxon>
        <taxon>Bacillaceae</taxon>
        <taxon>Alkalihalobacillus</taxon>
    </lineage>
</organism>
<keyword evidence="1" id="KW-0812">Transmembrane</keyword>
<dbReference type="EMBL" id="LTAO01000004">
    <property type="protein sequence ID" value="KYG33899.1"/>
    <property type="molecule type" value="Genomic_DNA"/>
</dbReference>
<keyword evidence="1" id="KW-1133">Transmembrane helix</keyword>
<comment type="caution">
    <text evidence="2">The sequence shown here is derived from an EMBL/GenBank/DDBJ whole genome shotgun (WGS) entry which is preliminary data.</text>
</comment>
<feature type="transmembrane region" description="Helical" evidence="1">
    <location>
        <begin position="301"/>
        <end position="320"/>
    </location>
</feature>
<dbReference type="RefSeq" id="WP_061947709.1">
    <property type="nucleotide sequence ID" value="NZ_LTAO01000004.1"/>
</dbReference>
<sequence length="462" mass="54224">MFKSLNRFLEQNPIEDLVNYDIKNESPWDEVNAEKAPIQKIQKYKDCNRNTSLSFDCDNSNGTCDFVDSIYKELWGWSFRNRMNLPSELYTKFNNDWDRLGSDTMNSFSTIYRQAIKINSDNKSSVKQNKHLQKFATLTHTIGNLTLVPFKIDFENDKKSFNQYRGFRGNETNKYFVYDFFDLSLKMIKENVDPQTFKEYIEIFYLQDFVNMDDNYSIKPLLKKHKPLLAQNKMSLDKPESFLPDHNDELNEYLINVNKLIMQRSNRLVNALKNKLDLHDTEATRESNQSKRKIRKFPIKVIGWSLIVMVSFVISILLLFEFAELEGIIIKNAIEQYGILAVGTEIIQNYTTSILIFFLFAFVILFVLIKISTVLFDMILDKLGRCTSCHKLFAMKKVKNHLINVADISIKKELKQKNLNGEVIGTTEQYIPGKRKTYEMIHQCKYCKEKQVSSYSQNYENV</sequence>
<name>A0A161PKE2_9BACI</name>
<gene>
    <name evidence="2" type="ORF">AZF04_15420</name>
</gene>
<feature type="transmembrane region" description="Helical" evidence="1">
    <location>
        <begin position="354"/>
        <end position="376"/>
    </location>
</feature>
<dbReference type="AlphaFoldDB" id="A0A161PKE2"/>
<evidence type="ECO:0000313" key="3">
    <source>
        <dbReference type="Proteomes" id="UP000075806"/>
    </source>
</evidence>
<keyword evidence="3" id="KW-1185">Reference proteome</keyword>
<accession>A0A161PKE2</accession>